<proteinExistence type="predicted"/>
<comment type="subcellular location">
    <subcellularLocation>
        <location evidence="1">Secreted</location>
    </subcellularLocation>
</comment>
<feature type="transmembrane region" description="Helical" evidence="8">
    <location>
        <begin position="196"/>
        <end position="216"/>
    </location>
</feature>
<dbReference type="PRINTS" id="PR01857">
    <property type="entry name" value="ADAMTSFAMILY"/>
</dbReference>
<reference evidence="10" key="2">
    <citation type="submission" date="2025-09" db="UniProtKB">
        <authorList>
            <consortium name="Ensembl"/>
        </authorList>
    </citation>
    <scope>IDENTIFICATION</scope>
</reference>
<dbReference type="Pfam" id="PF08686">
    <property type="entry name" value="PLAC"/>
    <property type="match status" value="1"/>
</dbReference>
<dbReference type="GO" id="GO:0005576">
    <property type="term" value="C:extracellular region"/>
    <property type="evidence" value="ECO:0007669"/>
    <property type="project" value="UniProtKB-SubCell"/>
</dbReference>
<dbReference type="GO" id="GO:0031012">
    <property type="term" value="C:extracellular matrix"/>
    <property type="evidence" value="ECO:0007669"/>
    <property type="project" value="TreeGrafter"/>
</dbReference>
<dbReference type="SUPFAM" id="SSF82895">
    <property type="entry name" value="TSP-1 type 1 repeat"/>
    <property type="match status" value="7"/>
</dbReference>
<keyword evidence="8" id="KW-1133">Transmembrane helix</keyword>
<dbReference type="Pfam" id="PF19030">
    <property type="entry name" value="TSP1_ADAMTS"/>
    <property type="match status" value="4"/>
</dbReference>
<keyword evidence="11" id="KW-1185">Reference proteome</keyword>
<dbReference type="PROSITE" id="PS50900">
    <property type="entry name" value="PLAC"/>
    <property type="match status" value="1"/>
</dbReference>
<dbReference type="InterPro" id="IPR010294">
    <property type="entry name" value="ADAMTS_spacer1"/>
</dbReference>
<dbReference type="Gene3D" id="2.60.120.830">
    <property type="match status" value="1"/>
</dbReference>
<dbReference type="FunFam" id="2.20.100.10:FF:000005">
    <property type="entry name" value="ADAM metallopeptidase with thrombospondin type 1 motif 9"/>
    <property type="match status" value="1"/>
</dbReference>
<dbReference type="Pfam" id="PF05986">
    <property type="entry name" value="ADAMTS_spacer1"/>
    <property type="match status" value="1"/>
</dbReference>
<feature type="compositionally biased region" description="Low complexity" evidence="7">
    <location>
        <begin position="120"/>
        <end position="140"/>
    </location>
</feature>
<dbReference type="Pfam" id="PF19236">
    <property type="entry name" value="ADAMTS_CR_3"/>
    <property type="match status" value="1"/>
</dbReference>
<feature type="disulfide bond" evidence="6">
    <location>
        <begin position="246"/>
        <end position="287"/>
    </location>
</feature>
<name>A0A8B9MXP4_9AVES</name>
<feature type="compositionally biased region" description="Gly residues" evidence="7">
    <location>
        <begin position="26"/>
        <end position="35"/>
    </location>
</feature>
<sequence length="1186" mass="131408">MFLVQEETNGGNERRASLSSETDGGLRVGAKGGLPGCPRPRADQQAPLVASRRCPGTLRTSSKKRRETVTKGRPLGPAAGRAVGGGRLRLPAPPQLAGGTRGRAPGRRGLRSARPPTPTPSTTQPSPSPRRAAAPRVAARHPAGCKVINSLSHAGPRSGGGCSCYRRWWAASPPPPRRLQQQHRGMAAAPRRRRRLRFFLLLFLLLLLSAAAPLGAKDSSEAADGAGPWDEEVTKWWGEWSSWSTCSRSCGGGVMSRERHCLRQRLQMPQGTNSTMCAGQAKHYQLCQQQPCPANTASFKQQQCSSFNAKAFGRRYYHWMPLYPDDYTSISNKPCDLQCTTRSGERQLMARAQDGTSCKDRTYQGVCINGKCEPVGCDGSLYSPRTMDRCRVCGGDGSTCHRVSGSFRKAISQIGYVFITNIPAGATDILIIERRKTENILALADESGHFFFNGNSAIDNPQNFRVAGTIFKYRRPSSLNSDGLEYIIAHGPTNQSLNAMYYNFNGKMPHITYDYTVPRIPPLQTAAPVVDTPLYHHLPETSQNHPIPANSRAAQDFNATWLSLSPHDTSEQLPLREGHEDLGFGHPHFFQTNSTSQTRDWGWEQGEEKEKYDFQIRQVYHANTGEEEDEEAAAVGETELALRFNQISISTAVPYSMRRSELSENSRIAPSRLRLFRRLCHRDPHNTAFCRELQHLAARLAPRNSTAGLWTETAARWPQGLLHKVPAHKNSLEDLKVETFAGSQGEAANYSTMASVESPLLGAGPTVDISQAEPLQAPSTESNEFDVSPMGHDDISLADMYRWKVSAYAPCSSTCTSGISTSYAMCVRYDGVEVDETYCDALMRPEPTHEFCTGRDCQPRWETSRWSECSRTCGEGYQYRTVRCWKMLAPGFDSSVYDDLCESAGLARPMERKACKNKACGPQWELSEWSECLARCGMQGTMKREVRCSVEAPLCDESRKPSSEKVCTGPPCDRRWTTSDWGPCSGSCGEGRMSRFIACRNLEGKVISNSQCDPATKPLAVHPCGDKNCPAHWVEQEWDQCDASCGRGLKTRVVLCAGLENGVYKEYPEKRCEASQKPEEQAACFRRPCSTWFTTSWSQCSKTCGAGVRLREVKCYQGETLAQGCDPTSKPEARQTCQLQPCPTEAPEEDCEDKATANCVLVLKVKLCSHWYYRKACCWSCRLKSP</sequence>
<dbReference type="InterPro" id="IPR000884">
    <property type="entry name" value="TSP1_rpt"/>
</dbReference>
<evidence type="ECO:0000256" key="3">
    <source>
        <dbReference type="ARBA" id="ARBA00022729"/>
    </source>
</evidence>
<feature type="compositionally biased region" description="Low complexity" evidence="7">
    <location>
        <begin position="72"/>
        <end position="81"/>
    </location>
</feature>
<feature type="disulfide bond" evidence="6">
    <location>
        <begin position="250"/>
        <end position="292"/>
    </location>
</feature>
<protein>
    <recommendedName>
        <fullName evidence="9">PLAC domain-containing protein</fullName>
    </recommendedName>
</protein>
<dbReference type="AlphaFoldDB" id="A0A8B9MXP4"/>
<evidence type="ECO:0000256" key="4">
    <source>
        <dbReference type="ARBA" id="ARBA00022737"/>
    </source>
</evidence>
<reference evidence="10" key="1">
    <citation type="submission" date="2025-08" db="UniProtKB">
        <authorList>
            <consortium name="Ensembl"/>
        </authorList>
    </citation>
    <scope>IDENTIFICATION</scope>
</reference>
<dbReference type="PANTHER" id="PTHR13723:SF159">
    <property type="entry name" value="PLAC DOMAIN-CONTAINING PROTEIN"/>
    <property type="match status" value="1"/>
</dbReference>
<keyword evidence="4" id="KW-0677">Repeat</keyword>
<dbReference type="InterPro" id="IPR036383">
    <property type="entry name" value="TSP1_rpt_sf"/>
</dbReference>
<evidence type="ECO:0000256" key="6">
    <source>
        <dbReference type="PIRSR" id="PIRSR613273-3"/>
    </source>
</evidence>
<dbReference type="FunFam" id="2.60.120.830:FF:000001">
    <property type="entry name" value="A disintegrin and metalloproteinase with thrombospondin motifs 1"/>
    <property type="match status" value="1"/>
</dbReference>
<evidence type="ECO:0000313" key="10">
    <source>
        <dbReference type="Ensembl" id="ENSANIP00000014255.1"/>
    </source>
</evidence>
<evidence type="ECO:0000259" key="9">
    <source>
        <dbReference type="PROSITE" id="PS50900"/>
    </source>
</evidence>
<dbReference type="InterPro" id="IPR050439">
    <property type="entry name" value="ADAMTS_ADAMTS-like"/>
</dbReference>
<dbReference type="Proteomes" id="UP000694541">
    <property type="component" value="Unplaced"/>
</dbReference>
<feature type="disulfide bond" evidence="6">
    <location>
        <begin position="261"/>
        <end position="277"/>
    </location>
</feature>
<accession>A0A8B9MXP4</accession>
<feature type="compositionally biased region" description="Polar residues" evidence="7">
    <location>
        <begin position="1"/>
        <end position="22"/>
    </location>
</feature>
<evidence type="ECO:0000313" key="11">
    <source>
        <dbReference type="Proteomes" id="UP000694541"/>
    </source>
</evidence>
<keyword evidence="8" id="KW-0812">Transmembrane</keyword>
<dbReference type="SMART" id="SM00209">
    <property type="entry name" value="TSP1"/>
    <property type="match status" value="7"/>
</dbReference>
<dbReference type="GO" id="GO:0004222">
    <property type="term" value="F:metalloendopeptidase activity"/>
    <property type="evidence" value="ECO:0007669"/>
    <property type="project" value="TreeGrafter"/>
</dbReference>
<dbReference type="InterPro" id="IPR045371">
    <property type="entry name" value="ADAMTS_CR_3"/>
</dbReference>
<evidence type="ECO:0000256" key="8">
    <source>
        <dbReference type="SAM" id="Phobius"/>
    </source>
</evidence>
<evidence type="ECO:0000256" key="5">
    <source>
        <dbReference type="ARBA" id="ARBA00023157"/>
    </source>
</evidence>
<dbReference type="Ensembl" id="ENSANIT00000014744.1">
    <property type="protein sequence ID" value="ENSANIP00000014255.1"/>
    <property type="gene ID" value="ENSANIG00000009680.1"/>
</dbReference>
<feature type="domain" description="PLAC" evidence="9">
    <location>
        <begin position="1147"/>
        <end position="1185"/>
    </location>
</feature>
<keyword evidence="5 6" id="KW-1015">Disulfide bond</keyword>
<feature type="region of interest" description="Disordered" evidence="7">
    <location>
        <begin position="1"/>
        <end position="140"/>
    </location>
</feature>
<organism evidence="10 11">
    <name type="scientific">Accipiter nisus</name>
    <name type="common">Eurasian sparrowhawk</name>
    <dbReference type="NCBI Taxonomy" id="211598"/>
    <lineage>
        <taxon>Eukaryota</taxon>
        <taxon>Metazoa</taxon>
        <taxon>Chordata</taxon>
        <taxon>Craniata</taxon>
        <taxon>Vertebrata</taxon>
        <taxon>Euteleostomi</taxon>
        <taxon>Archelosauria</taxon>
        <taxon>Archosauria</taxon>
        <taxon>Dinosauria</taxon>
        <taxon>Saurischia</taxon>
        <taxon>Theropoda</taxon>
        <taxon>Coelurosauria</taxon>
        <taxon>Aves</taxon>
        <taxon>Neognathae</taxon>
        <taxon>Neoaves</taxon>
        <taxon>Telluraves</taxon>
        <taxon>Accipitrimorphae</taxon>
        <taxon>Accipitriformes</taxon>
        <taxon>Accipitridae</taxon>
        <taxon>Accipitrinae</taxon>
        <taxon>Accipiter</taxon>
    </lineage>
</organism>
<dbReference type="PANTHER" id="PTHR13723">
    <property type="entry name" value="ADAMTS A DISINTEGRIN AND METALLOPROTEASE WITH THROMBOSPONDIN MOTIFS PROTEASE"/>
    <property type="match status" value="1"/>
</dbReference>
<dbReference type="Gene3D" id="2.20.100.10">
    <property type="entry name" value="Thrombospondin type-1 (TSP1) repeat"/>
    <property type="match status" value="5"/>
</dbReference>
<dbReference type="InterPro" id="IPR010909">
    <property type="entry name" value="PLAC"/>
</dbReference>
<dbReference type="PROSITE" id="PS50092">
    <property type="entry name" value="TSP1"/>
    <property type="match status" value="5"/>
</dbReference>
<dbReference type="Pfam" id="PF00090">
    <property type="entry name" value="TSP_1"/>
    <property type="match status" value="1"/>
</dbReference>
<evidence type="ECO:0000256" key="2">
    <source>
        <dbReference type="ARBA" id="ARBA00022525"/>
    </source>
</evidence>
<keyword evidence="3" id="KW-0732">Signal</keyword>
<dbReference type="InterPro" id="IPR013273">
    <property type="entry name" value="ADAMTS/ADAMTS-like"/>
</dbReference>
<dbReference type="GO" id="GO:0030198">
    <property type="term" value="P:extracellular matrix organization"/>
    <property type="evidence" value="ECO:0007669"/>
    <property type="project" value="InterPro"/>
</dbReference>
<keyword evidence="8" id="KW-0472">Membrane</keyword>
<keyword evidence="2" id="KW-0964">Secreted</keyword>
<dbReference type="GO" id="GO:0006508">
    <property type="term" value="P:proteolysis"/>
    <property type="evidence" value="ECO:0007669"/>
    <property type="project" value="TreeGrafter"/>
</dbReference>
<evidence type="ECO:0000256" key="1">
    <source>
        <dbReference type="ARBA" id="ARBA00004613"/>
    </source>
</evidence>
<evidence type="ECO:0000256" key="7">
    <source>
        <dbReference type="SAM" id="MobiDB-lite"/>
    </source>
</evidence>